<feature type="transmembrane region" description="Helical" evidence="1">
    <location>
        <begin position="117"/>
        <end position="136"/>
    </location>
</feature>
<feature type="transmembrane region" description="Helical" evidence="1">
    <location>
        <begin position="213"/>
        <end position="237"/>
    </location>
</feature>
<reference evidence="3" key="1">
    <citation type="submission" date="2022-11" db="UniProtKB">
        <authorList>
            <consortium name="WormBaseParasite"/>
        </authorList>
    </citation>
    <scope>IDENTIFICATION</scope>
</reference>
<proteinExistence type="predicted"/>
<protein>
    <submittedName>
        <fullName evidence="3">Uncharacterized protein</fullName>
    </submittedName>
</protein>
<dbReference type="WBParaSite" id="PDA_v2.g19796.t1">
    <property type="protein sequence ID" value="PDA_v2.g19796.t1"/>
    <property type="gene ID" value="PDA_v2.g19796"/>
</dbReference>
<organism evidence="2 3">
    <name type="scientific">Panagrolaimus davidi</name>
    <dbReference type="NCBI Taxonomy" id="227884"/>
    <lineage>
        <taxon>Eukaryota</taxon>
        <taxon>Metazoa</taxon>
        <taxon>Ecdysozoa</taxon>
        <taxon>Nematoda</taxon>
        <taxon>Chromadorea</taxon>
        <taxon>Rhabditida</taxon>
        <taxon>Tylenchina</taxon>
        <taxon>Panagrolaimomorpha</taxon>
        <taxon>Panagrolaimoidea</taxon>
        <taxon>Panagrolaimidae</taxon>
        <taxon>Panagrolaimus</taxon>
    </lineage>
</organism>
<feature type="transmembrane region" description="Helical" evidence="1">
    <location>
        <begin position="148"/>
        <end position="167"/>
    </location>
</feature>
<dbReference type="AlphaFoldDB" id="A0A914PY71"/>
<feature type="transmembrane region" description="Helical" evidence="1">
    <location>
        <begin position="20"/>
        <end position="42"/>
    </location>
</feature>
<dbReference type="Proteomes" id="UP000887578">
    <property type="component" value="Unplaced"/>
</dbReference>
<sequence>MIPQIVEQVQNEPPQIRKLFVIKVTAIAAFMVIACFLIGTLLRNDVDSFFQSINQIWHKHIFCRIQLLWFAVYFTIDHFQVLHEQKYLKWINLLIFVALSGFLVASCINYYGHDNAVIASVFTLFLTIGFIVRALFDIVTFLFESDDYTDDYIWPYCLIPNVFIFLIKEFLPFPWLFSTISGIMCLSFTQITLVKHFQQIMGNKSVAIPENEFVHASLTLFTLILQAFIFYLALLFWNY</sequence>
<accession>A0A914PY71</accession>
<evidence type="ECO:0000313" key="2">
    <source>
        <dbReference type="Proteomes" id="UP000887578"/>
    </source>
</evidence>
<name>A0A914PY71_9BILA</name>
<keyword evidence="1" id="KW-1133">Transmembrane helix</keyword>
<evidence type="ECO:0000313" key="3">
    <source>
        <dbReference type="WBParaSite" id="PDA_v2.g19796.t1"/>
    </source>
</evidence>
<keyword evidence="1" id="KW-0472">Membrane</keyword>
<keyword evidence="2" id="KW-1185">Reference proteome</keyword>
<feature type="transmembrane region" description="Helical" evidence="1">
    <location>
        <begin position="88"/>
        <end position="111"/>
    </location>
</feature>
<feature type="transmembrane region" description="Helical" evidence="1">
    <location>
        <begin position="173"/>
        <end position="193"/>
    </location>
</feature>
<keyword evidence="1" id="KW-0812">Transmembrane</keyword>
<evidence type="ECO:0000256" key="1">
    <source>
        <dbReference type="SAM" id="Phobius"/>
    </source>
</evidence>